<protein>
    <recommendedName>
        <fullName evidence="8">Polysaccharide chain length determinant N-terminal domain-containing protein</fullName>
    </recommendedName>
</protein>
<sequence>MNKSDACREVDMITLMSALWRRAWIIALISVVLGAICFAWARFLITPTYEASALMYVNNTQDPGKPISNSELSAAQSLVDTYMVILSSRATLDQIRSAAKLTYTDKQLTKMIRAQAVNGTEVFEITVASTDPQEARNIANTVTQVLPARIADVVEGSSVRVVDYAQLPTSKASPSIPRYTLLGMLTGLILSCAFFILRELFDNQIRSEDQLLQAYPQIPVLAVIPELLQQSNGHDYGYRQKEGSHQ</sequence>
<keyword evidence="3" id="KW-1003">Cell membrane</keyword>
<feature type="transmembrane region" description="Helical" evidence="7">
    <location>
        <begin position="179"/>
        <end position="197"/>
    </location>
</feature>
<dbReference type="InterPro" id="IPR003856">
    <property type="entry name" value="LPS_length_determ_N"/>
</dbReference>
<dbReference type="InterPro" id="IPR050445">
    <property type="entry name" value="Bact_polysacc_biosynth/exp"/>
</dbReference>
<reference evidence="9" key="1">
    <citation type="submission" date="2021-10" db="EMBL/GenBank/DDBJ databases">
        <title>Anaerobic single-cell dispensing facilitates the cultivation of human gut bacteria.</title>
        <authorList>
            <person name="Afrizal A."/>
        </authorList>
    </citation>
    <scope>NUCLEOTIDE SEQUENCE</scope>
    <source>
        <strain evidence="9">CLA-AA-H272</strain>
    </source>
</reference>
<gene>
    <name evidence="9" type="ORF">LKD37_12120</name>
</gene>
<dbReference type="GO" id="GO:0005886">
    <property type="term" value="C:plasma membrane"/>
    <property type="evidence" value="ECO:0007669"/>
    <property type="project" value="UniProtKB-SubCell"/>
</dbReference>
<evidence type="ECO:0000256" key="5">
    <source>
        <dbReference type="ARBA" id="ARBA00022989"/>
    </source>
</evidence>
<evidence type="ECO:0000313" key="10">
    <source>
        <dbReference type="Proteomes" id="UP001199319"/>
    </source>
</evidence>
<dbReference type="PANTHER" id="PTHR32309:SF31">
    <property type="entry name" value="CAPSULAR EXOPOLYSACCHARIDE FAMILY"/>
    <property type="match status" value="1"/>
</dbReference>
<dbReference type="EMBL" id="JAJEPW010000041">
    <property type="protein sequence ID" value="MCC2130246.1"/>
    <property type="molecule type" value="Genomic_DNA"/>
</dbReference>
<evidence type="ECO:0000259" key="8">
    <source>
        <dbReference type="Pfam" id="PF02706"/>
    </source>
</evidence>
<comment type="subcellular location">
    <subcellularLocation>
        <location evidence="1">Cell membrane</location>
        <topology evidence="1">Multi-pass membrane protein</topology>
    </subcellularLocation>
</comment>
<comment type="caution">
    <text evidence="9">The sequence shown here is derived from an EMBL/GenBank/DDBJ whole genome shotgun (WGS) entry which is preliminary data.</text>
</comment>
<evidence type="ECO:0000256" key="3">
    <source>
        <dbReference type="ARBA" id="ARBA00022475"/>
    </source>
</evidence>
<organism evidence="9 10">
    <name type="scientific">Brotocaccenecus cirricatena</name>
    <dbReference type="NCBI Taxonomy" id="3064195"/>
    <lineage>
        <taxon>Bacteria</taxon>
        <taxon>Bacillati</taxon>
        <taxon>Bacillota</taxon>
        <taxon>Clostridia</taxon>
        <taxon>Eubacteriales</taxon>
        <taxon>Oscillospiraceae</taxon>
        <taxon>Brotocaccenecus</taxon>
    </lineage>
</organism>
<dbReference type="Pfam" id="PF02706">
    <property type="entry name" value="Wzz"/>
    <property type="match status" value="1"/>
</dbReference>
<keyword evidence="4 7" id="KW-0812">Transmembrane</keyword>
<evidence type="ECO:0000256" key="6">
    <source>
        <dbReference type="ARBA" id="ARBA00023136"/>
    </source>
</evidence>
<keyword evidence="5 7" id="KW-1133">Transmembrane helix</keyword>
<feature type="domain" description="Polysaccharide chain length determinant N-terminal" evidence="8">
    <location>
        <begin position="9"/>
        <end position="95"/>
    </location>
</feature>
<dbReference type="RefSeq" id="WP_302929462.1">
    <property type="nucleotide sequence ID" value="NZ_JAJEPW010000041.1"/>
</dbReference>
<dbReference type="Proteomes" id="UP001199319">
    <property type="component" value="Unassembled WGS sequence"/>
</dbReference>
<keyword evidence="6 7" id="KW-0472">Membrane</keyword>
<evidence type="ECO:0000256" key="1">
    <source>
        <dbReference type="ARBA" id="ARBA00004651"/>
    </source>
</evidence>
<dbReference type="PANTHER" id="PTHR32309">
    <property type="entry name" value="TYROSINE-PROTEIN KINASE"/>
    <property type="match status" value="1"/>
</dbReference>
<evidence type="ECO:0000313" key="9">
    <source>
        <dbReference type="EMBL" id="MCC2130246.1"/>
    </source>
</evidence>
<proteinExistence type="inferred from homology"/>
<comment type="similarity">
    <text evidence="2">Belongs to the CpsC/CapA family.</text>
</comment>
<evidence type="ECO:0000256" key="4">
    <source>
        <dbReference type="ARBA" id="ARBA00022692"/>
    </source>
</evidence>
<accession>A0AAE3ACU3</accession>
<dbReference type="AlphaFoldDB" id="A0AAE3ACU3"/>
<evidence type="ECO:0000256" key="7">
    <source>
        <dbReference type="SAM" id="Phobius"/>
    </source>
</evidence>
<keyword evidence="10" id="KW-1185">Reference proteome</keyword>
<feature type="transmembrane region" description="Helical" evidence="7">
    <location>
        <begin position="23"/>
        <end position="45"/>
    </location>
</feature>
<name>A0AAE3ACU3_9FIRM</name>
<evidence type="ECO:0000256" key="2">
    <source>
        <dbReference type="ARBA" id="ARBA00006683"/>
    </source>
</evidence>